<evidence type="ECO:0000256" key="3">
    <source>
        <dbReference type="ARBA" id="ARBA00023004"/>
    </source>
</evidence>
<dbReference type="Proteomes" id="UP001595993">
    <property type="component" value="Unassembled WGS sequence"/>
</dbReference>
<dbReference type="InterPro" id="IPR004843">
    <property type="entry name" value="Calcineurin-like_PHP"/>
</dbReference>
<dbReference type="RefSeq" id="WP_381200753.1">
    <property type="nucleotide sequence ID" value="NZ_JBHSFE010000026.1"/>
</dbReference>
<dbReference type="EMBL" id="JBHSFE010000026">
    <property type="protein sequence ID" value="MFC4611523.1"/>
    <property type="molecule type" value="Genomic_DNA"/>
</dbReference>
<evidence type="ECO:0000256" key="4">
    <source>
        <dbReference type="ARBA" id="ARBA00025742"/>
    </source>
</evidence>
<dbReference type="Gene3D" id="3.60.21.10">
    <property type="match status" value="1"/>
</dbReference>
<accession>A0ABV9GB38</accession>
<dbReference type="PANTHER" id="PTHR42988">
    <property type="entry name" value="PHOSPHOHYDROLASE"/>
    <property type="match status" value="1"/>
</dbReference>
<dbReference type="SUPFAM" id="SSF56300">
    <property type="entry name" value="Metallo-dependent phosphatases"/>
    <property type="match status" value="1"/>
</dbReference>
<proteinExistence type="inferred from homology"/>
<evidence type="ECO:0000256" key="1">
    <source>
        <dbReference type="ARBA" id="ARBA00022723"/>
    </source>
</evidence>
<feature type="domain" description="Calcineurin-like phosphoesterase" evidence="5">
    <location>
        <begin position="222"/>
        <end position="436"/>
    </location>
</feature>
<evidence type="ECO:0000313" key="6">
    <source>
        <dbReference type="EMBL" id="MFC4611523.1"/>
    </source>
</evidence>
<evidence type="ECO:0000256" key="2">
    <source>
        <dbReference type="ARBA" id="ARBA00022801"/>
    </source>
</evidence>
<dbReference type="PANTHER" id="PTHR42988:SF2">
    <property type="entry name" value="CYCLIC NUCLEOTIDE PHOSPHODIESTERASE CBUA0032-RELATED"/>
    <property type="match status" value="1"/>
</dbReference>
<comment type="similarity">
    <text evidence="4">Belongs to the cyclic nucleotide phosphodiesterase class-III family.</text>
</comment>
<keyword evidence="2 6" id="KW-0378">Hydrolase</keyword>
<protein>
    <submittedName>
        <fullName evidence="6">Metallophosphoesterase family protein</fullName>
        <ecNumber evidence="6">3.1.-.-</ecNumber>
    </submittedName>
</protein>
<reference evidence="7" key="1">
    <citation type="journal article" date="2019" name="Int. J. Syst. Evol. Microbiol.">
        <title>The Global Catalogue of Microorganisms (GCM) 10K type strain sequencing project: providing services to taxonomists for standard genome sequencing and annotation.</title>
        <authorList>
            <consortium name="The Broad Institute Genomics Platform"/>
            <consortium name="The Broad Institute Genome Sequencing Center for Infectious Disease"/>
            <person name="Wu L."/>
            <person name="Ma J."/>
        </authorList>
    </citation>
    <scope>NUCLEOTIDE SEQUENCE [LARGE SCALE GENOMIC DNA]</scope>
    <source>
        <strain evidence="7">CGMCC 4.7139</strain>
    </source>
</reference>
<dbReference type="Pfam" id="PF00149">
    <property type="entry name" value="Metallophos"/>
    <property type="match status" value="1"/>
</dbReference>
<dbReference type="GO" id="GO:0016787">
    <property type="term" value="F:hydrolase activity"/>
    <property type="evidence" value="ECO:0007669"/>
    <property type="project" value="UniProtKB-KW"/>
</dbReference>
<keyword evidence="7" id="KW-1185">Reference proteome</keyword>
<sequence length="513" mass="57782">MGLRYDLPSSPVVAHLISGSGTPPRVTHAEVEAFLRNLQHDNDRMISLHGDFEDDVRRAARESTTRLLAATFRRRDAYLHHDVLDSCLAPLARIFRSYGLLVLPIGNRQHQRDLDRFAGEAARAPARGILTLIPGLYQPTVNVQVLDPDDGVRDALRRRDEWPGAIFILRDGRSVFLPLDTAYERLAMIVRSRLPGHDPARTWSILNEEEERQGPRAPVRRRLLHLSDLHLGTRRAARAQDFLLASLGRFMPLDHVVISGDLFDNPLARHREEYEHFVNQVRRHTGRLPVVVPGNHDQRISGISFWRLGSRRRQMVELDWSRGLVHDAETRTAFFCFDSANTGNMARGGVSQDQLLRVGTKFDTENLDAELRGHLRIAVVHHHPYPYPAPNETPVTGPRTWPVRERLLEMTDAQSFLTWCAGRDIGLVLHGHRHVPRLVIDDVATGQPRGQYRRITTVGCGTSLGAGGAPMSFNVIEWNAESRSWSVDFQISRPDGQGFHSALVQASSPPGRG</sequence>
<dbReference type="InterPro" id="IPR029052">
    <property type="entry name" value="Metallo-depent_PP-like"/>
</dbReference>
<gene>
    <name evidence="6" type="ORF">ACFO9E_27590</name>
</gene>
<comment type="caution">
    <text evidence="6">The sequence shown here is derived from an EMBL/GenBank/DDBJ whole genome shotgun (WGS) entry which is preliminary data.</text>
</comment>
<organism evidence="6 7">
    <name type="scientific">Streptomyces maoxianensis</name>
    <dbReference type="NCBI Taxonomy" id="1459942"/>
    <lineage>
        <taxon>Bacteria</taxon>
        <taxon>Bacillati</taxon>
        <taxon>Actinomycetota</taxon>
        <taxon>Actinomycetes</taxon>
        <taxon>Kitasatosporales</taxon>
        <taxon>Streptomycetaceae</taxon>
        <taxon>Streptomyces</taxon>
    </lineage>
</organism>
<evidence type="ECO:0000313" key="7">
    <source>
        <dbReference type="Proteomes" id="UP001595993"/>
    </source>
</evidence>
<dbReference type="InterPro" id="IPR050884">
    <property type="entry name" value="CNP_phosphodiesterase-III"/>
</dbReference>
<evidence type="ECO:0000259" key="5">
    <source>
        <dbReference type="Pfam" id="PF00149"/>
    </source>
</evidence>
<keyword evidence="1" id="KW-0479">Metal-binding</keyword>
<keyword evidence="3" id="KW-0408">Iron</keyword>
<name>A0ABV9GB38_9ACTN</name>
<dbReference type="EC" id="3.1.-.-" evidence="6"/>